<feature type="transmembrane region" description="Helical" evidence="1">
    <location>
        <begin position="192"/>
        <end position="217"/>
    </location>
</feature>
<organism evidence="2 3">
    <name type="scientific">Brachyspira innocens</name>
    <dbReference type="NCBI Taxonomy" id="13264"/>
    <lineage>
        <taxon>Bacteria</taxon>
        <taxon>Pseudomonadati</taxon>
        <taxon>Spirochaetota</taxon>
        <taxon>Spirochaetia</taxon>
        <taxon>Brachyspirales</taxon>
        <taxon>Brachyspiraceae</taxon>
        <taxon>Brachyspira</taxon>
    </lineage>
</organism>
<comment type="caution">
    <text evidence="2">The sequence shown here is derived from an EMBL/GenBank/DDBJ whole genome shotgun (WGS) entry which is preliminary data.</text>
</comment>
<evidence type="ECO:0000313" key="3">
    <source>
        <dbReference type="Proteomes" id="UP001175147"/>
    </source>
</evidence>
<feature type="transmembrane region" description="Helical" evidence="1">
    <location>
        <begin position="372"/>
        <end position="394"/>
    </location>
</feature>
<feature type="transmembrane region" description="Helical" evidence="1">
    <location>
        <begin position="261"/>
        <end position="280"/>
    </location>
</feature>
<proteinExistence type="predicted"/>
<accession>A0ABT8YX91</accession>
<feature type="transmembrane region" description="Helical" evidence="1">
    <location>
        <begin position="12"/>
        <end position="35"/>
    </location>
</feature>
<feature type="transmembrane region" description="Helical" evidence="1">
    <location>
        <begin position="75"/>
        <end position="101"/>
    </location>
</feature>
<evidence type="ECO:0000256" key="1">
    <source>
        <dbReference type="SAM" id="Phobius"/>
    </source>
</evidence>
<keyword evidence="1" id="KW-0812">Transmembrane</keyword>
<gene>
    <name evidence="2" type="ORF">Q5M86_06755</name>
</gene>
<feature type="transmembrane region" description="Helical" evidence="1">
    <location>
        <begin position="47"/>
        <end position="68"/>
    </location>
</feature>
<feature type="transmembrane region" description="Helical" evidence="1">
    <location>
        <begin position="113"/>
        <end position="132"/>
    </location>
</feature>
<keyword evidence="1" id="KW-0472">Membrane</keyword>
<feature type="transmembrane region" description="Helical" evidence="1">
    <location>
        <begin position="153"/>
        <end position="186"/>
    </location>
</feature>
<dbReference type="Proteomes" id="UP001175147">
    <property type="component" value="Unassembled WGS sequence"/>
</dbReference>
<protein>
    <submittedName>
        <fullName evidence="2">Uncharacterized protein</fullName>
    </submittedName>
</protein>
<dbReference type="EMBL" id="JAUPBM010000072">
    <property type="protein sequence ID" value="MDO7020469.1"/>
    <property type="molecule type" value="Genomic_DNA"/>
</dbReference>
<evidence type="ECO:0000313" key="2">
    <source>
        <dbReference type="EMBL" id="MDO7020469.1"/>
    </source>
</evidence>
<sequence length="395" mass="45878">MNKIAINNNDKFIKVLKYLLISVLSTIPLSIYILTLSNMDRSYIFPIFLNSHLFIGFYLFCFTILFHINSINKKVILITFLSFLLISLIAVFSNISFNYVYMPPVNSPDYQILLNRAVFFNIIFFILIMLSYNSFDALNTDKIADFFTVFGDIFLWFIIINAASSTVLFILFNVLIVVGFSVVSLFASSSDIGFMIAKLVICLFIFLYGFVPFIAYLIYVKTKSVISVYVSRAFLVINLFALFIMMFFMLPYESRPYGNRVVYIIYNILLAFTVINLMFVRMDKKTNIFTKAMYLILPIFALVFDILTMTASIYRIVNYGLTPNKLTLIILNIIFFIHLIFISLNTIKSFINSFQNREDNNTLNIVINSKPIIFVYVYFIFSLFVCFVMPIIYIN</sequence>
<dbReference type="RefSeq" id="WP_304384177.1">
    <property type="nucleotide sequence ID" value="NZ_JAUPBL010000003.1"/>
</dbReference>
<name>A0ABT8YX91_9SPIR</name>
<feature type="transmembrane region" description="Helical" evidence="1">
    <location>
        <begin position="329"/>
        <end position="351"/>
    </location>
</feature>
<keyword evidence="3" id="KW-1185">Reference proteome</keyword>
<keyword evidence="1" id="KW-1133">Transmembrane helix</keyword>
<feature type="transmembrane region" description="Helical" evidence="1">
    <location>
        <begin position="229"/>
        <end position="249"/>
    </location>
</feature>
<reference evidence="2" key="1">
    <citation type="submission" date="2023-07" db="EMBL/GenBank/DDBJ databases">
        <title>Mucosal microbiota of week-old chicken and adult hens.</title>
        <authorList>
            <person name="Volf J."/>
            <person name="Karasova D."/>
            <person name="Crhanova M."/>
            <person name="Faldynova M."/>
            <person name="Prikrylova H."/>
            <person name="Zeman M."/>
            <person name="Babak V."/>
            <person name="Rajova J."/>
            <person name="Rychlik I."/>
        </authorList>
    </citation>
    <scope>NUCLEOTIDE SEQUENCE</scope>
    <source>
        <strain evidence="2">ET902</strain>
    </source>
</reference>
<feature type="transmembrane region" description="Helical" evidence="1">
    <location>
        <begin position="292"/>
        <end position="317"/>
    </location>
</feature>